<protein>
    <submittedName>
        <fullName evidence="2">Putative membrane protein</fullName>
    </submittedName>
</protein>
<evidence type="ECO:0000256" key="1">
    <source>
        <dbReference type="SAM" id="Phobius"/>
    </source>
</evidence>
<proteinExistence type="predicted"/>
<feature type="transmembrane region" description="Helical" evidence="1">
    <location>
        <begin position="130"/>
        <end position="150"/>
    </location>
</feature>
<dbReference type="HOGENOM" id="CLU_1524143_0_0_0"/>
<organism evidence="2 3">
    <name type="scientific">Waddlia chondrophila (strain ATCC VR-1470 / WSU 86-1044)</name>
    <dbReference type="NCBI Taxonomy" id="716544"/>
    <lineage>
        <taxon>Bacteria</taxon>
        <taxon>Pseudomonadati</taxon>
        <taxon>Chlamydiota</taxon>
        <taxon>Chlamydiia</taxon>
        <taxon>Parachlamydiales</taxon>
        <taxon>Waddliaceae</taxon>
        <taxon>Waddlia</taxon>
    </lineage>
</organism>
<accession>D6YWM9</accession>
<evidence type="ECO:0000313" key="3">
    <source>
        <dbReference type="Proteomes" id="UP000001505"/>
    </source>
</evidence>
<feature type="transmembrane region" description="Helical" evidence="1">
    <location>
        <begin position="9"/>
        <end position="29"/>
    </location>
</feature>
<keyword evidence="1" id="KW-0472">Membrane</keyword>
<sequence length="154" mass="17100">MPTFKHKTLIIFAGVTWFVVGIFLLQLGLRLLTGLLLPEASFSSMFAFLSNALGSHENSVIALILAGLVIGFYKGRFIFAKSVKRVVDRIRKFEEPTSIAKMYSLPYYLLLLSMIGLGMAIKFFQVPMDVRGAIDVAIGAALINGSMLYFRQAR</sequence>
<dbReference type="RefSeq" id="WP_013182253.1">
    <property type="nucleotide sequence ID" value="NC_014225.1"/>
</dbReference>
<keyword evidence="1" id="KW-1133">Transmembrane helix</keyword>
<dbReference type="eggNOG" id="ENOG5032V9S">
    <property type="taxonomic scope" value="Bacteria"/>
</dbReference>
<reference evidence="2 3" key="1">
    <citation type="journal article" date="2010" name="PLoS ONE">
        <title>The Waddlia genome: a window into chlamydial biology.</title>
        <authorList>
            <person name="Bertelli C."/>
            <person name="Collyn F."/>
            <person name="Croxatto A."/>
            <person name="Ruckert C."/>
            <person name="Polkinghorne A."/>
            <person name="Kebbi-Beghdadi C."/>
            <person name="Goesmann A."/>
            <person name="Vaughan L."/>
            <person name="Greub G."/>
        </authorList>
    </citation>
    <scope>NUCLEOTIDE SEQUENCE [LARGE SCALE GENOMIC DNA]</scope>
    <source>
        <strain evidence="3">ATCC VR-1470 / WSU 86-1044</strain>
    </source>
</reference>
<dbReference type="STRING" id="716544.wcw_1183"/>
<dbReference type="OrthoDB" id="21535at2"/>
<dbReference type="Proteomes" id="UP000001505">
    <property type="component" value="Chromosome"/>
</dbReference>
<keyword evidence="1" id="KW-0812">Transmembrane</keyword>
<name>D6YWM9_WADCW</name>
<evidence type="ECO:0000313" key="2">
    <source>
        <dbReference type="EMBL" id="ADI38540.1"/>
    </source>
</evidence>
<dbReference type="EMBL" id="CP001928">
    <property type="protein sequence ID" value="ADI38540.1"/>
    <property type="molecule type" value="Genomic_DNA"/>
</dbReference>
<feature type="transmembrane region" description="Helical" evidence="1">
    <location>
        <begin position="100"/>
        <end position="124"/>
    </location>
</feature>
<feature type="transmembrane region" description="Helical" evidence="1">
    <location>
        <begin position="60"/>
        <end position="79"/>
    </location>
</feature>
<dbReference type="AlphaFoldDB" id="D6YWM9"/>
<dbReference type="KEGG" id="wch:wcw_1183"/>
<keyword evidence="3" id="KW-1185">Reference proteome</keyword>
<gene>
    <name evidence="2" type="ordered locus">wcw_1183</name>
</gene>